<proteinExistence type="predicted"/>
<evidence type="ECO:0000313" key="1">
    <source>
        <dbReference type="EMBL" id="KAK7013033.1"/>
    </source>
</evidence>
<dbReference type="AlphaFoldDB" id="A0AAW0ALU9"/>
<organism evidence="1 2">
    <name type="scientific">Favolaschia claudopus</name>
    <dbReference type="NCBI Taxonomy" id="2862362"/>
    <lineage>
        <taxon>Eukaryota</taxon>
        <taxon>Fungi</taxon>
        <taxon>Dikarya</taxon>
        <taxon>Basidiomycota</taxon>
        <taxon>Agaricomycotina</taxon>
        <taxon>Agaricomycetes</taxon>
        <taxon>Agaricomycetidae</taxon>
        <taxon>Agaricales</taxon>
        <taxon>Marasmiineae</taxon>
        <taxon>Mycenaceae</taxon>
        <taxon>Favolaschia</taxon>
    </lineage>
</organism>
<sequence length="395" mass="45188">MPRRSRRRSSTPTPPKFATMHAVYRLGTRLRLFSPSHLPAVPPRDDEGFFGQYCQHMFDDSERARIVDSPLELCAEHEPQYDAGSTPKSITLHEALTPGEREWPTHVWTAESMSFGDNLLVVRLYDPLYYGNDYHTNRFTERDQCVAVEKEVYTRLESLQGKVIPRFHGVFVAEIPADARYAARYVYAVILDWMPGVDVCHIMANNVGRDTCIPHKAAIINSVAKYFWEIVEMGVFLDASCDSNTLMQLEPIAAAVSFCHSATCPLRHRLYINESFFTDAKSISREVALKYTPRITLIDMMCARFLGPREQFLDDGAFDFKLCRNFVLSQWCSDWVLLFHCEIKSVWLTSRFIPGLICMSVIFPGQLSKKSRIPSNPLECPVKRDEKASWVLALP</sequence>
<dbReference type="Proteomes" id="UP001362999">
    <property type="component" value="Unassembled WGS sequence"/>
</dbReference>
<reference evidence="1 2" key="1">
    <citation type="journal article" date="2024" name="J Genomics">
        <title>Draft genome sequencing and assembly of Favolaschia claudopus CIRM-BRFM 2984 isolated from oak limbs.</title>
        <authorList>
            <person name="Navarro D."/>
            <person name="Drula E."/>
            <person name="Chaduli D."/>
            <person name="Cazenave R."/>
            <person name="Ahrendt S."/>
            <person name="Wang J."/>
            <person name="Lipzen A."/>
            <person name="Daum C."/>
            <person name="Barry K."/>
            <person name="Grigoriev I.V."/>
            <person name="Favel A."/>
            <person name="Rosso M.N."/>
            <person name="Martin F."/>
        </authorList>
    </citation>
    <scope>NUCLEOTIDE SEQUENCE [LARGE SCALE GENOMIC DNA]</scope>
    <source>
        <strain evidence="1 2">CIRM-BRFM 2984</strain>
    </source>
</reference>
<name>A0AAW0ALU9_9AGAR</name>
<keyword evidence="2" id="KW-1185">Reference proteome</keyword>
<evidence type="ECO:0000313" key="2">
    <source>
        <dbReference type="Proteomes" id="UP001362999"/>
    </source>
</evidence>
<comment type="caution">
    <text evidence="1">The sequence shown here is derived from an EMBL/GenBank/DDBJ whole genome shotgun (WGS) entry which is preliminary data.</text>
</comment>
<accession>A0AAW0ALU9</accession>
<protein>
    <submittedName>
        <fullName evidence="1">Uncharacterized protein</fullName>
    </submittedName>
</protein>
<dbReference type="EMBL" id="JAWWNJ010000061">
    <property type="protein sequence ID" value="KAK7013033.1"/>
    <property type="molecule type" value="Genomic_DNA"/>
</dbReference>
<gene>
    <name evidence="1" type="ORF">R3P38DRAFT_1515248</name>
</gene>